<gene>
    <name evidence="1" type="ORF">NYO99_11930</name>
</gene>
<accession>A0ACC6CBB2</accession>
<keyword evidence="2" id="KW-1185">Reference proteome</keyword>
<evidence type="ECO:0000313" key="1">
    <source>
        <dbReference type="EMBL" id="MCY4745682.1"/>
    </source>
</evidence>
<evidence type="ECO:0000313" key="2">
    <source>
        <dbReference type="Proteomes" id="UP001076464"/>
    </source>
</evidence>
<dbReference type="EMBL" id="JAPPUY010000003">
    <property type="protein sequence ID" value="MCY4745682.1"/>
    <property type="molecule type" value="Genomic_DNA"/>
</dbReference>
<dbReference type="Proteomes" id="UP001076464">
    <property type="component" value="Unassembled WGS sequence"/>
</dbReference>
<protein>
    <submittedName>
        <fullName evidence="1">DUF6531 domain-containing protein</fullName>
    </submittedName>
</protein>
<sequence length="1297" mass="140181">MPVIYATGEKLLQHTDFEIPGLNGFKLTRTYRSNASDAPMAKKWYLEILGPSVKVSYSLCGGEPCVPTSVQLREADGTSYTYQRVSPFTNPELGVYEIRGSKGTGTITVETQHTSGTVKLVRNGVTYRFSNDTAGRLLSIIDRSGVIQYTYPTRNVVRNAAGHTVTIGYDGMGRINRITLPDGRFWTYEHDAQHRLSRVLPPAGSLGIYSYHYEDSSKPNHITGYSIDGVRRASYAFYADGKVRMSGDAIGEKREDITYATNQTTVVDQNGQSSVYNFSIIQGSSKLTSVSRAATSSCGASASSYIYDGNGYLLQTRDWNNVPTNYMHAADGRLLSKTVAAGTSAASTTEYSWVGDDIVAELLKDANNVAYRRLDRQFVGGGVGAGRLSALIDTDLSTGETRRADFSYTFHGNGVLASSTVTRSGVSGSEVLRYDTAGNLVEHANALGQSKYWQNYTAAGLPGRAIDLNGIATDLIHDARGLLKTVIQRLPDGDRQTSYDYAGDGQVSYVALPDGRTTLHRFNSAGRVIATANAAGAEIKSDYDIASRTFRTRSDRHVPVASSGLPAAVAGGEFLSTLQLDSLGRPWKRSGNNGQLATYSYDGNGNLRTAQDAQGRTTTFTYDAQGRLSTHRAPDGGLTTLGYDPRGNLAFVEDPRGLRTTYTSNAFGDRLTQNSPDTGMTTYAYDASGQMVTESNANGNVIQYAWDALGRRLSRTSAGVTESFGYDTGAQGIGRLTSMADASGTTAYSYHADGQLAQQTNTIAGTSYSTSWRYDVVGRLRNMTYPTGFALSYSYDAYGRLVSVAGNHRGGWTTLADSFLHQPATDRRYAWRLPTSGAARMVTLDTDGRISQLETTGVHRLSYDYSTTDAVTRITDWLYGTQTSTHGFDANDRVASAGSGVFGNQSFGWDTVGNRTSQTTMDGYLSHTLQGGSNRLLAVSGSQWRNFTYDAVGNVVQESRWDGGRSYAYDAFNRLSSATVNGSLYLYVSNALNQRVVKATPTQNTRFIYGPGGKLLSEIVVAGGSASSNYTWIDGQLFGNTSSDSPTEFYLSHNDHLGRPEVVTRSSGEVNWRAANTVFDRRVAQGSPGGLLQGYPGQYLDLETGLWYNWNRYYDGQLGRYIQSDPMGIAGGLNTYLYGEANPLKFIDPLGLAAICTQDGDVLKVEIPITFTGDTAAVPRIKAAIEAAWSSKNFQVTVTSGPQNQIELYAGSGTSAVNSAGNGGRFFTGVDPWVWAHEAGHLMGLKDAYFQRTVGGRRKTLVFPGMERSIMGGYGTPVSDDDRRAAVSAACGCGGIK</sequence>
<proteinExistence type="predicted"/>
<comment type="caution">
    <text evidence="1">The sequence shown here is derived from an EMBL/GenBank/DDBJ whole genome shotgun (WGS) entry which is preliminary data.</text>
</comment>
<name>A0ACC6CBB2_9BURK</name>
<reference evidence="1" key="1">
    <citation type="submission" date="2022-08" db="EMBL/GenBank/DDBJ databases">
        <title>Genome sequencing of Pelomonas sp. UHG3.</title>
        <authorList>
            <person name="So Y."/>
        </authorList>
    </citation>
    <scope>NUCLEOTIDE SEQUENCE</scope>
    <source>
        <strain evidence="1">UHG3</strain>
    </source>
</reference>
<organism evidence="1 2">
    <name type="scientific">Roseateles hydrophilus</name>
    <dbReference type="NCBI Taxonomy" id="2975054"/>
    <lineage>
        <taxon>Bacteria</taxon>
        <taxon>Pseudomonadati</taxon>
        <taxon>Pseudomonadota</taxon>
        <taxon>Betaproteobacteria</taxon>
        <taxon>Burkholderiales</taxon>
        <taxon>Sphaerotilaceae</taxon>
        <taxon>Roseateles</taxon>
    </lineage>
</organism>